<protein>
    <submittedName>
        <fullName evidence="1">Uncharacterized protein</fullName>
    </submittedName>
</protein>
<dbReference type="AlphaFoldDB" id="A0A1X7SNV5"/>
<accession>A0A1X7SNV5</accession>
<name>A0A1X7SNV5_AMPQE</name>
<dbReference type="OrthoDB" id="6021133at2759"/>
<reference evidence="1" key="1">
    <citation type="submission" date="2017-05" db="UniProtKB">
        <authorList>
            <consortium name="EnsemblMetazoa"/>
        </authorList>
    </citation>
    <scope>IDENTIFICATION</scope>
</reference>
<organism evidence="1">
    <name type="scientific">Amphimedon queenslandica</name>
    <name type="common">Sponge</name>
    <dbReference type="NCBI Taxonomy" id="400682"/>
    <lineage>
        <taxon>Eukaryota</taxon>
        <taxon>Metazoa</taxon>
        <taxon>Porifera</taxon>
        <taxon>Demospongiae</taxon>
        <taxon>Heteroscleromorpha</taxon>
        <taxon>Haplosclerida</taxon>
        <taxon>Niphatidae</taxon>
        <taxon>Amphimedon</taxon>
    </lineage>
</organism>
<dbReference type="EnsemblMetazoa" id="Aqu2.1.03767_001">
    <property type="protein sequence ID" value="Aqu2.1.03767_001"/>
    <property type="gene ID" value="Aqu2.1.03767"/>
</dbReference>
<proteinExistence type="predicted"/>
<dbReference type="InParanoid" id="A0A1X7SNV5"/>
<sequence>MITMKSPLVPTGNYKLSEQCYVIATRTLFTKSGSGLPREVMESYAHIWLCDSEEPILGQLYRTYYKELVHVNKGTLPLKSDYVYQAVVWVWQFWLIYNHYIQQLGLHELTLGVKLFFNCPVLSNNADSIY</sequence>
<evidence type="ECO:0000313" key="1">
    <source>
        <dbReference type="EnsemblMetazoa" id="Aqu2.1.03767_001"/>
    </source>
</evidence>